<dbReference type="Gene3D" id="3.30.2320.10">
    <property type="entry name" value="hypothetical protein PF0899 domain"/>
    <property type="match status" value="1"/>
</dbReference>
<dbReference type="AlphaFoldDB" id="A0A315FR21"/>
<evidence type="ECO:0000313" key="4">
    <source>
        <dbReference type="Proteomes" id="UP000250790"/>
    </source>
</evidence>
<dbReference type="Gene3D" id="3.30.2400.10">
    <property type="entry name" value="Major capsid protein gp5"/>
    <property type="match status" value="1"/>
</dbReference>
<comment type="caution">
    <text evidence="3">The sequence shown here is derived from an EMBL/GenBank/DDBJ whole genome shotgun (WGS) entry which is preliminary data.</text>
</comment>
<dbReference type="NCBIfam" id="TIGR01554">
    <property type="entry name" value="major_cap_HK97"/>
    <property type="match status" value="1"/>
</dbReference>
<organism evidence="3 4">
    <name type="scientific">Limnohabitans parvus II-B4</name>
    <dbReference type="NCBI Taxonomy" id="1293052"/>
    <lineage>
        <taxon>Bacteria</taxon>
        <taxon>Pseudomonadati</taxon>
        <taxon>Pseudomonadota</taxon>
        <taxon>Betaproteobacteria</taxon>
        <taxon>Burkholderiales</taxon>
        <taxon>Comamonadaceae</taxon>
        <taxon>Limnohabitans</taxon>
    </lineage>
</organism>
<dbReference type="InterPro" id="IPR054612">
    <property type="entry name" value="Phage_capsid-like_C"/>
</dbReference>
<evidence type="ECO:0000256" key="1">
    <source>
        <dbReference type="ARBA" id="ARBA00004328"/>
    </source>
</evidence>
<feature type="domain" description="Phage capsid-like C-terminal" evidence="2">
    <location>
        <begin position="146"/>
        <end position="429"/>
    </location>
</feature>
<evidence type="ECO:0000313" key="3">
    <source>
        <dbReference type="EMBL" id="PUE55757.1"/>
    </source>
</evidence>
<accession>A0A315FR21</accession>
<dbReference type="Proteomes" id="UP000250790">
    <property type="component" value="Unassembled WGS sequence"/>
</dbReference>
<evidence type="ECO:0000259" key="2">
    <source>
        <dbReference type="Pfam" id="PF05065"/>
    </source>
</evidence>
<dbReference type="RefSeq" id="WP_108311747.1">
    <property type="nucleotide sequence ID" value="NZ_NESN01000001.1"/>
</dbReference>
<dbReference type="InterPro" id="IPR024455">
    <property type="entry name" value="Phage_capsid"/>
</dbReference>
<reference evidence="3 4" key="1">
    <citation type="submission" date="2017-04" db="EMBL/GenBank/DDBJ databases">
        <title>Unexpected and diverse lifestyles within the genus Limnohabitans.</title>
        <authorList>
            <person name="Kasalicky V."/>
            <person name="Mehrshad M."/>
            <person name="Andrei S.-A."/>
            <person name="Salcher M."/>
            <person name="Kratochvilova H."/>
            <person name="Simek K."/>
            <person name="Ghai R."/>
        </authorList>
    </citation>
    <scope>NUCLEOTIDE SEQUENCE [LARGE SCALE GENOMIC DNA]</scope>
    <source>
        <strain evidence="3 4">II-B4</strain>
    </source>
</reference>
<dbReference type="EMBL" id="NESN01000001">
    <property type="protein sequence ID" value="PUE55757.1"/>
    <property type="molecule type" value="Genomic_DNA"/>
</dbReference>
<keyword evidence="4" id="KW-1185">Reference proteome</keyword>
<dbReference type="OrthoDB" id="9786516at2"/>
<name>A0A315FR21_9BURK</name>
<dbReference type="SUPFAM" id="SSF56563">
    <property type="entry name" value="Major capsid protein gp5"/>
    <property type="match status" value="1"/>
</dbReference>
<gene>
    <name evidence="3" type="ORF">B9Z37_04255</name>
</gene>
<sequence length="443" mass="47003">MSKQLRELQARKATLVKDARALTDIAASEERDMTDEELNAFNALKAKIEVASAAIDREAALIAEEAHMANVAHSAVSHGHTSTVISVTDNLEVDPKHGFKTVGDFLKTVRQAQNPGSAIDERLLIGSGRGAVAPASFGNEGSAQDGGFLVPPQFAQEIFQLSLGEDSLLPLTDNVEITGNTMAFPKDETTPWGTNGIRAYWQGEANPAGATKPVLGLSTLRLKKLMALVPVTDELLDDTNALSTYLPDKIATSIRWKTNESILFGAGTGLPVGCMTNATTVTVAKESGQAAQTLLAQNLAKMISRLPPGSFGKAVWIVNNDVLPALFTLMLGNYPIYLPTGLPVGGIQVSPYGTLLGRPVFVSQHANSFSAAGDVLLADLSYYQTITKAGGMQTATSMHLYFDSDLTAFRTTFRMDGQSKIAAPIAPAKGNATLSPFVQLGAR</sequence>
<protein>
    <submittedName>
        <fullName evidence="3">Phage major capsid protein</fullName>
    </submittedName>
</protein>
<dbReference type="Pfam" id="PF05065">
    <property type="entry name" value="Phage_capsid"/>
    <property type="match status" value="1"/>
</dbReference>
<comment type="subcellular location">
    <subcellularLocation>
        <location evidence="1">Virion</location>
    </subcellularLocation>
</comment>
<proteinExistence type="predicted"/>